<dbReference type="UniPathway" id="UPA00109">
    <property type="reaction ID" value="UER00183"/>
</dbReference>
<comment type="catalytic activity">
    <reaction evidence="1 6">
        <text>beta-D-fructose 1,6-bisphosphate = D-glyceraldehyde 3-phosphate + dihydroxyacetone phosphate</text>
        <dbReference type="Rhea" id="RHEA:14729"/>
        <dbReference type="ChEBI" id="CHEBI:32966"/>
        <dbReference type="ChEBI" id="CHEBI:57642"/>
        <dbReference type="ChEBI" id="CHEBI:59776"/>
        <dbReference type="EC" id="4.1.2.13"/>
    </reaction>
</comment>
<keyword evidence="5 6" id="KW-0456">Lyase</keyword>
<reference evidence="7 8" key="1">
    <citation type="submission" date="2020-07" db="EMBL/GenBank/DDBJ databases">
        <authorList>
            <person name="Xu S."/>
            <person name="Li A."/>
        </authorList>
    </citation>
    <scope>NUCLEOTIDE SEQUENCE [LARGE SCALE GENOMIC DNA]</scope>
    <source>
        <strain evidence="7 8">SG-8</strain>
    </source>
</reference>
<dbReference type="InterPro" id="IPR000741">
    <property type="entry name" value="FBA_I"/>
</dbReference>
<evidence type="ECO:0000256" key="4">
    <source>
        <dbReference type="ARBA" id="ARBA00023152"/>
    </source>
</evidence>
<dbReference type="InterPro" id="IPR013785">
    <property type="entry name" value="Aldolase_TIM"/>
</dbReference>
<protein>
    <recommendedName>
        <fullName evidence="6">Fructose-bisphosphate aldolase</fullName>
        <ecNumber evidence="6">4.1.2.13</ecNumber>
    </recommendedName>
</protein>
<dbReference type="SUPFAM" id="SSF51569">
    <property type="entry name" value="Aldolase"/>
    <property type="match status" value="1"/>
</dbReference>
<proteinExistence type="inferred from homology"/>
<evidence type="ECO:0000256" key="1">
    <source>
        <dbReference type="ARBA" id="ARBA00000441"/>
    </source>
</evidence>
<dbReference type="CDD" id="cd00948">
    <property type="entry name" value="FBP_aldolase_I_a"/>
    <property type="match status" value="1"/>
</dbReference>
<evidence type="ECO:0000256" key="6">
    <source>
        <dbReference type="RuleBase" id="RU003994"/>
    </source>
</evidence>
<dbReference type="EMBL" id="JACHTE010000004">
    <property type="protein sequence ID" value="MBB1088272.1"/>
    <property type="molecule type" value="Genomic_DNA"/>
</dbReference>
<dbReference type="InterPro" id="IPR029768">
    <property type="entry name" value="Aldolase_I_AS"/>
</dbReference>
<evidence type="ECO:0000313" key="8">
    <source>
        <dbReference type="Proteomes" id="UP000552587"/>
    </source>
</evidence>
<dbReference type="RefSeq" id="WP_182669041.1">
    <property type="nucleotide sequence ID" value="NZ_JACHTE010000004.1"/>
</dbReference>
<dbReference type="NCBIfam" id="NF033379">
    <property type="entry name" value="FrucBisAld_I"/>
    <property type="match status" value="1"/>
</dbReference>
<name>A0A7W3U3I4_9GAMM</name>
<keyword evidence="8" id="KW-1185">Reference proteome</keyword>
<organism evidence="7 8">
    <name type="scientific">Marilutibacter penaei</name>
    <dbReference type="NCBI Taxonomy" id="2759900"/>
    <lineage>
        <taxon>Bacteria</taxon>
        <taxon>Pseudomonadati</taxon>
        <taxon>Pseudomonadota</taxon>
        <taxon>Gammaproteobacteria</taxon>
        <taxon>Lysobacterales</taxon>
        <taxon>Lysobacteraceae</taxon>
        <taxon>Marilutibacter</taxon>
    </lineage>
</organism>
<comment type="caution">
    <text evidence="7">The sequence shown here is derived from an EMBL/GenBank/DDBJ whole genome shotgun (WGS) entry which is preliminary data.</text>
</comment>
<accession>A0A7W3U3I4</accession>
<evidence type="ECO:0000256" key="5">
    <source>
        <dbReference type="ARBA" id="ARBA00023239"/>
    </source>
</evidence>
<dbReference type="GO" id="GO:0004332">
    <property type="term" value="F:fructose-bisphosphate aldolase activity"/>
    <property type="evidence" value="ECO:0007669"/>
    <property type="project" value="UniProtKB-EC"/>
</dbReference>
<dbReference type="GO" id="GO:0006096">
    <property type="term" value="P:glycolytic process"/>
    <property type="evidence" value="ECO:0007669"/>
    <property type="project" value="UniProtKB-UniPathway"/>
</dbReference>
<comment type="similarity">
    <text evidence="3 6">Belongs to the class I fructose-bisphosphate aldolase family.</text>
</comment>
<comment type="pathway">
    <text evidence="2">Carbohydrate degradation; glycolysis; D-glyceraldehyde 3-phosphate and glycerone phosphate from D-glucose: step 4/4.</text>
</comment>
<dbReference type="Proteomes" id="UP000552587">
    <property type="component" value="Unassembled WGS sequence"/>
</dbReference>
<evidence type="ECO:0000256" key="3">
    <source>
        <dbReference type="ARBA" id="ARBA00010387"/>
    </source>
</evidence>
<dbReference type="Gene3D" id="3.20.20.70">
    <property type="entry name" value="Aldolase class I"/>
    <property type="match status" value="1"/>
</dbReference>
<evidence type="ECO:0000313" key="7">
    <source>
        <dbReference type="EMBL" id="MBB1088272.1"/>
    </source>
</evidence>
<gene>
    <name evidence="7" type="ORF">H4F99_07175</name>
</gene>
<dbReference type="PROSITE" id="PS00158">
    <property type="entry name" value="ALDOLASE_CLASS_I"/>
    <property type="match status" value="1"/>
</dbReference>
<dbReference type="FunFam" id="3.20.20.70:FF:000140">
    <property type="entry name" value="Fructose-bisphosphate aldolase"/>
    <property type="match status" value="1"/>
</dbReference>
<dbReference type="PANTHER" id="PTHR11627">
    <property type="entry name" value="FRUCTOSE-BISPHOSPHATE ALDOLASE"/>
    <property type="match status" value="1"/>
</dbReference>
<dbReference type="Pfam" id="PF00274">
    <property type="entry name" value="Glycolytic"/>
    <property type="match status" value="1"/>
</dbReference>
<dbReference type="AlphaFoldDB" id="A0A7W3U3I4"/>
<evidence type="ECO:0000256" key="2">
    <source>
        <dbReference type="ARBA" id="ARBA00004714"/>
    </source>
</evidence>
<sequence>MSIEQLAETALAMVAPGKGIIAIDESTGTIAKRFAGVGVENTEENRRAYRELLLTTPKLSDYISGAILFDETLRQSTKDGVPFAKYMADNGIIPGIKVDKGAQALAGCPGELVTEGLDGLRARLEEYYKLGARFAKWRAVINIGEDIPSGTCIDANAHALARYAALCQEQGLVPMVEPEVIMDGSHDIDTCYEVTEVTLRSLFASLYEHNVMLEGTILKASMVLPGTTSGDDASVEEVAAATLQCLKSTVPATLPGIVFLSGGQSDEAATAHLDMMNRMGPNPWPLSFSYGRAMQQAALKLWSQDIAANVAAAQKTVFERARDNGLAALGEWVKAA</sequence>
<keyword evidence="4 6" id="KW-0324">Glycolysis</keyword>
<dbReference type="EC" id="4.1.2.13" evidence="6"/>